<dbReference type="AlphaFoldDB" id="A0A8J3SC39"/>
<evidence type="ECO:0000313" key="2">
    <source>
        <dbReference type="Proteomes" id="UP000619788"/>
    </source>
</evidence>
<sequence>MPLKDFTHLERLSAADMNRYFMQQAHVIKGSDESLASSTTLQNDNELLLPVAAGTSYWVQGFIIYSALAAADLKISFAGPAGSTFDYVSDAVGSGATAGVSTVSRSLQSLGSAPAPGGIGSGLGNALAFLPKGVMTVGGTAGNLQLQWAQLAASATATVVHARSVLIIRRLTD</sequence>
<comment type="caution">
    <text evidence="1">The sequence shown here is derived from an EMBL/GenBank/DDBJ whole genome shotgun (WGS) entry which is preliminary data.</text>
</comment>
<dbReference type="RefSeq" id="WP_204064181.1">
    <property type="nucleotide sequence ID" value="NZ_BOOJ01000023.1"/>
</dbReference>
<accession>A0A8J3SC39</accession>
<gene>
    <name evidence="1" type="ORF">Psi01_25610</name>
</gene>
<dbReference type="Proteomes" id="UP000619788">
    <property type="component" value="Unassembled WGS sequence"/>
</dbReference>
<evidence type="ECO:0000313" key="1">
    <source>
        <dbReference type="EMBL" id="GIH91931.1"/>
    </source>
</evidence>
<proteinExistence type="predicted"/>
<protein>
    <submittedName>
        <fullName evidence="1">Uncharacterized protein</fullName>
    </submittedName>
</protein>
<keyword evidence="2" id="KW-1185">Reference proteome</keyword>
<name>A0A8J3SC39_9ACTN</name>
<organism evidence="1 2">
    <name type="scientific">Planobispora siamensis</name>
    <dbReference type="NCBI Taxonomy" id="936338"/>
    <lineage>
        <taxon>Bacteria</taxon>
        <taxon>Bacillati</taxon>
        <taxon>Actinomycetota</taxon>
        <taxon>Actinomycetes</taxon>
        <taxon>Streptosporangiales</taxon>
        <taxon>Streptosporangiaceae</taxon>
        <taxon>Planobispora</taxon>
    </lineage>
</organism>
<dbReference type="EMBL" id="BOOJ01000023">
    <property type="protein sequence ID" value="GIH91931.1"/>
    <property type="molecule type" value="Genomic_DNA"/>
</dbReference>
<reference evidence="1 2" key="1">
    <citation type="submission" date="2021-01" db="EMBL/GenBank/DDBJ databases">
        <title>Whole genome shotgun sequence of Planobispora siamensis NBRC 107568.</title>
        <authorList>
            <person name="Komaki H."/>
            <person name="Tamura T."/>
        </authorList>
    </citation>
    <scope>NUCLEOTIDE SEQUENCE [LARGE SCALE GENOMIC DNA]</scope>
    <source>
        <strain evidence="1 2">NBRC 107568</strain>
    </source>
</reference>